<dbReference type="Pfam" id="PF00270">
    <property type="entry name" value="DEAD"/>
    <property type="match status" value="1"/>
</dbReference>
<gene>
    <name evidence="6" type="ORF">MEDL_30986</name>
</gene>
<dbReference type="GO" id="GO:0005524">
    <property type="term" value="F:ATP binding"/>
    <property type="evidence" value="ECO:0007669"/>
    <property type="project" value="InterPro"/>
</dbReference>
<name>A0A8S3SA76_MYTED</name>
<dbReference type="PANTHER" id="PTHR23080:SF141">
    <property type="entry name" value="TRANSPOSASE HELIX-TURN-HELIX DOMAIN-CONTAINING PROTEIN"/>
    <property type="match status" value="1"/>
</dbReference>
<dbReference type="CDD" id="cd00093">
    <property type="entry name" value="HTH_XRE"/>
    <property type="match status" value="1"/>
</dbReference>
<evidence type="ECO:0000259" key="3">
    <source>
        <dbReference type="Pfam" id="PF00270"/>
    </source>
</evidence>
<evidence type="ECO:0000259" key="4">
    <source>
        <dbReference type="Pfam" id="PF13359"/>
    </source>
</evidence>
<dbReference type="GO" id="GO:0003676">
    <property type="term" value="F:nucleic acid binding"/>
    <property type="evidence" value="ECO:0007669"/>
    <property type="project" value="InterPro"/>
</dbReference>
<dbReference type="InterPro" id="IPR027806">
    <property type="entry name" value="HARBI1_dom"/>
</dbReference>
<evidence type="ECO:0000313" key="6">
    <source>
        <dbReference type="EMBL" id="CAG2217297.1"/>
    </source>
</evidence>
<dbReference type="GO" id="GO:0046872">
    <property type="term" value="F:metal ion binding"/>
    <property type="evidence" value="ECO:0007669"/>
    <property type="project" value="UniProtKB-KW"/>
</dbReference>
<accession>A0A8S3SA76</accession>
<organism evidence="6 7">
    <name type="scientific">Mytilus edulis</name>
    <name type="common">Blue mussel</name>
    <dbReference type="NCBI Taxonomy" id="6550"/>
    <lineage>
        <taxon>Eukaryota</taxon>
        <taxon>Metazoa</taxon>
        <taxon>Spiralia</taxon>
        <taxon>Lophotrochozoa</taxon>
        <taxon>Mollusca</taxon>
        <taxon>Bivalvia</taxon>
        <taxon>Autobranchia</taxon>
        <taxon>Pteriomorphia</taxon>
        <taxon>Mytilida</taxon>
        <taxon>Mytiloidea</taxon>
        <taxon>Mytilidae</taxon>
        <taxon>Mytilinae</taxon>
        <taxon>Mytilus</taxon>
    </lineage>
</organism>
<dbReference type="AlphaFoldDB" id="A0A8S3SA76"/>
<dbReference type="EMBL" id="CAJPWZ010001526">
    <property type="protein sequence ID" value="CAG2217297.1"/>
    <property type="molecule type" value="Genomic_DNA"/>
</dbReference>
<proteinExistence type="predicted"/>
<dbReference type="PANTHER" id="PTHR23080">
    <property type="entry name" value="THAP DOMAIN PROTEIN"/>
    <property type="match status" value="1"/>
</dbReference>
<dbReference type="OrthoDB" id="6092637at2759"/>
<feature type="domain" description="DDE Tnp4" evidence="4">
    <location>
        <begin position="387"/>
        <end position="500"/>
    </location>
</feature>
<keyword evidence="7" id="KW-1185">Reference proteome</keyword>
<reference evidence="6" key="1">
    <citation type="submission" date="2021-03" db="EMBL/GenBank/DDBJ databases">
        <authorList>
            <person name="Bekaert M."/>
        </authorList>
    </citation>
    <scope>NUCLEOTIDE SEQUENCE</scope>
</reference>
<evidence type="ECO:0000259" key="5">
    <source>
        <dbReference type="Pfam" id="PF13613"/>
    </source>
</evidence>
<dbReference type="Pfam" id="PF13359">
    <property type="entry name" value="DDE_Tnp_4"/>
    <property type="match status" value="1"/>
</dbReference>
<evidence type="ECO:0000313" key="7">
    <source>
        <dbReference type="Proteomes" id="UP000683360"/>
    </source>
</evidence>
<dbReference type="Proteomes" id="UP000683360">
    <property type="component" value="Unassembled WGS sequence"/>
</dbReference>
<sequence length="520" mass="59160">MAAPSVEDFDSCVPNFGIDSLKTEQKTNIECLVSRQNCVAVLPTGFGKSLPFQLYLPVVREISENSSDWKVLLYCPLVALMQDQVEKLSLANLSVAYKDCTFLNLQIDENIHRRSKAAGNEKGQSTLTKVNTCSFRTSCTQTEITTFTTNASTCTTTDNIETDIKIHSVSVGIQTDLPQITIENVKHDNAKVRFYTGFVNFSVFWMFFSVLLKHGADKLNYWEGESRSMGEKSYQQEGNLKPGRKRFLRPIDEFFMVMMRLRLGLLQEHLADIFRVSESTVSRIMNTWINFLFDNCKSLVTWPTREQIVCNLPKLFTGHPDTRIVVDCTEFYIEKPSSLKAQWMTWSEYKHYNTFKVLIGVTQGGMVTFISRLWGGNVSDKSTIIPSRLWGGHVSDRHIVQHDEFLPKLSKGDVIMADKGFTVEDLLPADVGLNMPPRVSTKEQMSHLEFFKTNSIASARIVVEMKMEQIKNYNILNSRLPISKAHLSEQMIFICAAFTNLLPPLDLNHVHVFCLLIMPI</sequence>
<dbReference type="InterPro" id="IPR001387">
    <property type="entry name" value="Cro/C1-type_HTH"/>
</dbReference>
<dbReference type="InterPro" id="IPR027417">
    <property type="entry name" value="P-loop_NTPase"/>
</dbReference>
<protein>
    <recommendedName>
        <fullName evidence="8">DDE Tnp4 domain-containing protein</fullName>
    </recommendedName>
</protein>
<keyword evidence="2" id="KW-0479">Metal-binding</keyword>
<dbReference type="InterPro" id="IPR027805">
    <property type="entry name" value="Transposase_HTH_dom"/>
</dbReference>
<dbReference type="SUPFAM" id="SSF52540">
    <property type="entry name" value="P-loop containing nucleoside triphosphate hydrolases"/>
    <property type="match status" value="1"/>
</dbReference>
<comment type="caution">
    <text evidence="6">The sequence shown here is derived from an EMBL/GenBank/DDBJ whole genome shotgun (WGS) entry which is preliminary data.</text>
</comment>
<evidence type="ECO:0000256" key="2">
    <source>
        <dbReference type="ARBA" id="ARBA00022723"/>
    </source>
</evidence>
<dbReference type="Pfam" id="PF13613">
    <property type="entry name" value="HTH_Tnp_4"/>
    <property type="match status" value="1"/>
</dbReference>
<dbReference type="Gene3D" id="3.40.50.300">
    <property type="entry name" value="P-loop containing nucleotide triphosphate hydrolases"/>
    <property type="match status" value="1"/>
</dbReference>
<dbReference type="InterPro" id="IPR011545">
    <property type="entry name" value="DEAD/DEAH_box_helicase_dom"/>
</dbReference>
<feature type="domain" description="DEAD/DEAH-box helicase" evidence="3">
    <location>
        <begin position="25"/>
        <end position="90"/>
    </location>
</feature>
<comment type="cofactor">
    <cofactor evidence="1">
        <name>a divalent metal cation</name>
        <dbReference type="ChEBI" id="CHEBI:60240"/>
    </cofactor>
</comment>
<evidence type="ECO:0000256" key="1">
    <source>
        <dbReference type="ARBA" id="ARBA00001968"/>
    </source>
</evidence>
<evidence type="ECO:0008006" key="8">
    <source>
        <dbReference type="Google" id="ProtNLM"/>
    </source>
</evidence>
<feature type="domain" description="Transposase Helix-turn-helix" evidence="5">
    <location>
        <begin position="248"/>
        <end position="295"/>
    </location>
</feature>